<reference evidence="1 2" key="1">
    <citation type="journal article" date="2020" name="BMC Genomics">
        <title>Intraspecific diversification of the crop wild relative Brassica cretica Lam. using demographic model selection.</title>
        <authorList>
            <person name="Kioukis A."/>
            <person name="Michalopoulou V.A."/>
            <person name="Briers L."/>
            <person name="Pirintsos S."/>
            <person name="Studholme D.J."/>
            <person name="Pavlidis P."/>
            <person name="Sarris P.F."/>
        </authorList>
    </citation>
    <scope>NUCLEOTIDE SEQUENCE [LARGE SCALE GENOMIC DNA]</scope>
    <source>
        <strain evidence="2">cv. PFS-1207/04</strain>
    </source>
</reference>
<evidence type="ECO:0000313" key="1">
    <source>
        <dbReference type="EMBL" id="KAF3581385.1"/>
    </source>
</evidence>
<name>A0ABQ7DW32_BRACR</name>
<protein>
    <recommendedName>
        <fullName evidence="3">MADS-box domain-containing protein</fullName>
    </recommendedName>
</protein>
<keyword evidence="2" id="KW-1185">Reference proteome</keyword>
<dbReference type="Proteomes" id="UP000266723">
    <property type="component" value="Unassembled WGS sequence"/>
</dbReference>
<dbReference type="EMBL" id="QGKV02000649">
    <property type="protein sequence ID" value="KAF3581385.1"/>
    <property type="molecule type" value="Genomic_DNA"/>
</dbReference>
<organism evidence="1 2">
    <name type="scientific">Brassica cretica</name>
    <name type="common">Mustard</name>
    <dbReference type="NCBI Taxonomy" id="69181"/>
    <lineage>
        <taxon>Eukaryota</taxon>
        <taxon>Viridiplantae</taxon>
        <taxon>Streptophyta</taxon>
        <taxon>Embryophyta</taxon>
        <taxon>Tracheophyta</taxon>
        <taxon>Spermatophyta</taxon>
        <taxon>Magnoliopsida</taxon>
        <taxon>eudicotyledons</taxon>
        <taxon>Gunneridae</taxon>
        <taxon>Pentapetalae</taxon>
        <taxon>rosids</taxon>
        <taxon>malvids</taxon>
        <taxon>Brassicales</taxon>
        <taxon>Brassicaceae</taxon>
        <taxon>Brassiceae</taxon>
        <taxon>Brassica</taxon>
    </lineage>
</organism>
<sequence length="171" mass="19302">MSIPITSSSFASHSKLHRTAEFTFQATQNRRRRVVFVRKQKGQNNVKLGDSEFAAASLFIVERNKLEFRDGKKRYEEPGNIGEPKRQPPKEKIVWKTQQIKNRDIEAVRLVAAAFCVCVESESASVRFRVVRFSDADADADAESDSDADAACCSFRRRRTLTQTLDADAGN</sequence>
<proteinExistence type="predicted"/>
<comment type="caution">
    <text evidence="1">The sequence shown here is derived from an EMBL/GenBank/DDBJ whole genome shotgun (WGS) entry which is preliminary data.</text>
</comment>
<accession>A0ABQ7DW32</accession>
<evidence type="ECO:0000313" key="2">
    <source>
        <dbReference type="Proteomes" id="UP000266723"/>
    </source>
</evidence>
<gene>
    <name evidence="1" type="ORF">DY000_02029400</name>
</gene>
<evidence type="ECO:0008006" key="3">
    <source>
        <dbReference type="Google" id="ProtNLM"/>
    </source>
</evidence>